<sequence>MPLGVDLMVYDIGAIDKGDFYIKFTVRNKNDGFNARFLHKEILPYLNGGEFNIMHSPEDKNKDNFDKKWPDLLNKVIQSLDLREINMSSLHYTWASNGITQLLRS</sequence>
<organism evidence="1 2">
    <name type="scientific">Paspalum notatum var. saurae</name>
    <dbReference type="NCBI Taxonomy" id="547442"/>
    <lineage>
        <taxon>Eukaryota</taxon>
        <taxon>Viridiplantae</taxon>
        <taxon>Streptophyta</taxon>
        <taxon>Embryophyta</taxon>
        <taxon>Tracheophyta</taxon>
        <taxon>Spermatophyta</taxon>
        <taxon>Magnoliopsida</taxon>
        <taxon>Liliopsida</taxon>
        <taxon>Poales</taxon>
        <taxon>Poaceae</taxon>
        <taxon>PACMAD clade</taxon>
        <taxon>Panicoideae</taxon>
        <taxon>Andropogonodae</taxon>
        <taxon>Paspaleae</taxon>
        <taxon>Paspalinae</taxon>
        <taxon>Paspalum</taxon>
    </lineage>
</organism>
<protein>
    <submittedName>
        <fullName evidence="1">Uncharacterized protein</fullName>
    </submittedName>
</protein>
<reference evidence="1 2" key="1">
    <citation type="submission" date="2024-02" db="EMBL/GenBank/DDBJ databases">
        <title>High-quality chromosome-scale genome assembly of Pensacola bahiagrass (Paspalum notatum Flugge var. saurae).</title>
        <authorList>
            <person name="Vega J.M."/>
            <person name="Podio M."/>
            <person name="Orjuela J."/>
            <person name="Siena L.A."/>
            <person name="Pessino S.C."/>
            <person name="Combes M.C."/>
            <person name="Mariac C."/>
            <person name="Albertini E."/>
            <person name="Pupilli F."/>
            <person name="Ortiz J.P.A."/>
            <person name="Leblanc O."/>
        </authorList>
    </citation>
    <scope>NUCLEOTIDE SEQUENCE [LARGE SCALE GENOMIC DNA]</scope>
    <source>
        <strain evidence="1">R1</strain>
        <tissue evidence="1">Leaf</tissue>
    </source>
</reference>
<gene>
    <name evidence="1" type="ORF">U9M48_014390</name>
</gene>
<proteinExistence type="predicted"/>
<dbReference type="EMBL" id="CP144747">
    <property type="protein sequence ID" value="WVZ64948.1"/>
    <property type="molecule type" value="Genomic_DNA"/>
</dbReference>
<name>A0AAQ3WKG5_PASNO</name>
<evidence type="ECO:0000313" key="1">
    <source>
        <dbReference type="EMBL" id="WVZ64948.1"/>
    </source>
</evidence>
<keyword evidence="2" id="KW-1185">Reference proteome</keyword>
<dbReference type="AlphaFoldDB" id="A0AAQ3WKG5"/>
<evidence type="ECO:0000313" key="2">
    <source>
        <dbReference type="Proteomes" id="UP001341281"/>
    </source>
</evidence>
<dbReference type="Proteomes" id="UP001341281">
    <property type="component" value="Chromosome 03"/>
</dbReference>
<accession>A0AAQ3WKG5</accession>